<organism evidence="15">
    <name type="scientific">Auxenochlorella protothecoides</name>
    <name type="common">Green microalga</name>
    <name type="synonym">Chlorella protothecoides</name>
    <dbReference type="NCBI Taxonomy" id="3075"/>
    <lineage>
        <taxon>Eukaryota</taxon>
        <taxon>Viridiplantae</taxon>
        <taxon>Chlorophyta</taxon>
        <taxon>core chlorophytes</taxon>
        <taxon>Trebouxiophyceae</taxon>
        <taxon>Chlorellales</taxon>
        <taxon>Chlorellaceae</taxon>
        <taxon>Auxenochlorella</taxon>
    </lineage>
</organism>
<proteinExistence type="inferred from homology"/>
<evidence type="ECO:0000256" key="11">
    <source>
        <dbReference type="ARBA" id="ARBA00048336"/>
    </source>
</evidence>
<dbReference type="PANTHER" id="PTHR14732">
    <property type="entry name" value="RNA POLYMERASE II SUBUNIT B1 CTD PHOSPHATASE RPAP2-RELATED"/>
    <property type="match status" value="1"/>
</dbReference>
<comment type="similarity">
    <text evidence="2 12">Belongs to the RPAP2 family.</text>
</comment>
<comment type="catalytic activity">
    <reaction evidence="11">
        <text>O-phospho-L-threonyl-[protein] + H2O = L-threonyl-[protein] + phosphate</text>
        <dbReference type="Rhea" id="RHEA:47004"/>
        <dbReference type="Rhea" id="RHEA-COMP:11060"/>
        <dbReference type="Rhea" id="RHEA-COMP:11605"/>
        <dbReference type="ChEBI" id="CHEBI:15377"/>
        <dbReference type="ChEBI" id="CHEBI:30013"/>
        <dbReference type="ChEBI" id="CHEBI:43474"/>
        <dbReference type="ChEBI" id="CHEBI:61977"/>
        <dbReference type="EC" id="3.1.3.16"/>
    </reaction>
</comment>
<dbReference type="GO" id="GO:0005737">
    <property type="term" value="C:cytoplasm"/>
    <property type="evidence" value="ECO:0007669"/>
    <property type="project" value="TreeGrafter"/>
</dbReference>
<dbReference type="GO" id="GO:0005634">
    <property type="term" value="C:nucleus"/>
    <property type="evidence" value="ECO:0007669"/>
    <property type="project" value="UniProtKB-SubCell"/>
</dbReference>
<evidence type="ECO:0000256" key="9">
    <source>
        <dbReference type="ARBA" id="ARBA00023242"/>
    </source>
</evidence>
<evidence type="ECO:0000313" key="15">
    <source>
        <dbReference type="EMBL" id="JAT73589.1"/>
    </source>
</evidence>
<feature type="domain" description="RTR1-type" evidence="14">
    <location>
        <begin position="59"/>
        <end position="157"/>
    </location>
</feature>
<keyword evidence="5" id="KW-0863">Zinc-finger</keyword>
<dbReference type="PROSITE" id="PS51479">
    <property type="entry name" value="ZF_RTR1"/>
    <property type="match status" value="1"/>
</dbReference>
<dbReference type="GO" id="GO:0008270">
    <property type="term" value="F:zinc ion binding"/>
    <property type="evidence" value="ECO:0007669"/>
    <property type="project" value="UniProtKB-KW"/>
</dbReference>
<dbReference type="EMBL" id="GDKF01005033">
    <property type="protein sequence ID" value="JAT73589.1"/>
    <property type="molecule type" value="Transcribed_RNA"/>
</dbReference>
<evidence type="ECO:0000256" key="1">
    <source>
        <dbReference type="ARBA" id="ARBA00004123"/>
    </source>
</evidence>
<evidence type="ECO:0000256" key="8">
    <source>
        <dbReference type="ARBA" id="ARBA00022912"/>
    </source>
</evidence>
<dbReference type="EC" id="3.1.3.16" evidence="3"/>
<comment type="subcellular location">
    <subcellularLocation>
        <location evidence="1">Nucleus</location>
    </subcellularLocation>
</comment>
<evidence type="ECO:0000256" key="2">
    <source>
        <dbReference type="ARBA" id="ARBA00005676"/>
    </source>
</evidence>
<feature type="compositionally biased region" description="Low complexity" evidence="13">
    <location>
        <begin position="9"/>
        <end position="18"/>
    </location>
</feature>
<dbReference type="InterPro" id="IPR007308">
    <property type="entry name" value="Rtr1/RPAP2_dom"/>
</dbReference>
<evidence type="ECO:0000256" key="10">
    <source>
        <dbReference type="ARBA" id="ARBA00047761"/>
    </source>
</evidence>
<feature type="compositionally biased region" description="Acidic residues" evidence="13">
    <location>
        <begin position="362"/>
        <end position="393"/>
    </location>
</feature>
<dbReference type="InterPro" id="IPR039693">
    <property type="entry name" value="Rtr1/RPAP2"/>
</dbReference>
<protein>
    <recommendedName>
        <fullName evidence="3">protein-serine/threonine phosphatase</fullName>
        <ecNumber evidence="3">3.1.3.16</ecNumber>
    </recommendedName>
</protein>
<keyword evidence="8" id="KW-0904">Protein phosphatase</keyword>
<reference evidence="15" key="1">
    <citation type="submission" date="2015-08" db="EMBL/GenBank/DDBJ databases">
        <authorList>
            <person name="Babu N.S."/>
            <person name="Beckwith C.J."/>
            <person name="Beseler K.G."/>
            <person name="Brison A."/>
            <person name="Carone J.V."/>
            <person name="Caskin T.P."/>
            <person name="Diamond M."/>
            <person name="Durham M.E."/>
            <person name="Foxe J.M."/>
            <person name="Go M."/>
            <person name="Henderson B.A."/>
            <person name="Jones I.B."/>
            <person name="McGettigan J.A."/>
            <person name="Micheletti S.J."/>
            <person name="Nasrallah M.E."/>
            <person name="Ortiz D."/>
            <person name="Piller C.R."/>
            <person name="Privatt S.R."/>
            <person name="Schneider S.L."/>
            <person name="Sharp S."/>
            <person name="Smith T.C."/>
            <person name="Stanton J.D."/>
            <person name="Ullery H.E."/>
            <person name="Wilson R.J."/>
            <person name="Serrano M.G."/>
            <person name="Buck G."/>
            <person name="Lee V."/>
            <person name="Wang Y."/>
            <person name="Carvalho R."/>
            <person name="Voegtly L."/>
            <person name="Shi R."/>
            <person name="Duckworth R."/>
            <person name="Johnson A."/>
            <person name="Loviza R."/>
            <person name="Walstead R."/>
            <person name="Shah Z."/>
            <person name="Kiflezghi M."/>
            <person name="Wade K."/>
            <person name="Ball S.L."/>
            <person name="Bradley K.W."/>
            <person name="Asai D.J."/>
            <person name="Bowman C.A."/>
            <person name="Russell D.A."/>
            <person name="Pope W.H."/>
            <person name="Jacobs-Sera D."/>
            <person name="Hendrix R.W."/>
            <person name="Hatfull G.F."/>
        </authorList>
    </citation>
    <scope>NUCLEOTIDE SEQUENCE</scope>
</reference>
<gene>
    <name evidence="15" type="ORF">g.37055</name>
</gene>
<dbReference type="PANTHER" id="PTHR14732:SF0">
    <property type="entry name" value="RNA POLYMERASE II SUBUNIT B1 CTD PHOSPHATASE RPAP2-RELATED"/>
    <property type="match status" value="1"/>
</dbReference>
<name>A0A1D2A323_AUXPR</name>
<comment type="catalytic activity">
    <reaction evidence="10">
        <text>O-phospho-L-seryl-[protein] + H2O = L-seryl-[protein] + phosphate</text>
        <dbReference type="Rhea" id="RHEA:20629"/>
        <dbReference type="Rhea" id="RHEA-COMP:9863"/>
        <dbReference type="Rhea" id="RHEA-COMP:11604"/>
        <dbReference type="ChEBI" id="CHEBI:15377"/>
        <dbReference type="ChEBI" id="CHEBI:29999"/>
        <dbReference type="ChEBI" id="CHEBI:43474"/>
        <dbReference type="ChEBI" id="CHEBI:83421"/>
        <dbReference type="EC" id="3.1.3.16"/>
    </reaction>
</comment>
<dbReference type="GO" id="GO:0043175">
    <property type="term" value="F:RNA polymerase core enzyme binding"/>
    <property type="evidence" value="ECO:0007669"/>
    <property type="project" value="InterPro"/>
</dbReference>
<dbReference type="GO" id="GO:0008420">
    <property type="term" value="F:RNA polymerase II CTD heptapeptide repeat phosphatase activity"/>
    <property type="evidence" value="ECO:0007669"/>
    <property type="project" value="InterPro"/>
</dbReference>
<evidence type="ECO:0000256" key="13">
    <source>
        <dbReference type="SAM" id="MobiDB-lite"/>
    </source>
</evidence>
<evidence type="ECO:0000256" key="6">
    <source>
        <dbReference type="ARBA" id="ARBA00022801"/>
    </source>
</evidence>
<dbReference type="InterPro" id="IPR038534">
    <property type="entry name" value="Rtr1/RPAP2_sf"/>
</dbReference>
<evidence type="ECO:0000259" key="14">
    <source>
        <dbReference type="PROSITE" id="PS51479"/>
    </source>
</evidence>
<sequence>MADTVVEMSQQAQNSAASRRAGKPKRKPLTRVELRARAAYRAMEKLLEVSGSSSEHVWSLARVMSAEEYRQLAQERALAGLCGQPTCASPQPQLPPRRALLRLAEPALEEAEEVDLAGVTCSPACAAQAEAVAQRLGGAQRAQQRFDHLYDAVLERRAAHAAPGAAAVPAEPQAGLAAGSSKVPIMQAHIKERAPAAAPVAPSKAASSRAVEGYVPRSCPPPPRTASERRVHFAEAEPAAAPAAELAAAVPVVVPPKAHFVLEVEDAMSPLEGAGAAAIGSLFGRLRLAPEGGGPGSDGDGEASEAPGWADAAVDTLSAEASAAPSALELTAEQVKGLTSLNPRLAGVLPVPSTKGNSAQEAGEEREEEGDAWAPSDDDEQGLELGSSDDSETELVRGQGPNRPRLTLSTFGLLFTHLEAWVGEATLELLGSGPGAGPASHAPAHDRPAAEALLRLLQAVTPGICAELAIAQLAQVQAALTQLVASFGVRGALPSFKTGQWQLLLIILLKALSMQRAPFLRPAFESREGISRLNAALANRLFTIEEFYAVLELVVVEETQ</sequence>
<evidence type="ECO:0000256" key="12">
    <source>
        <dbReference type="PROSITE-ProRule" id="PRU00812"/>
    </source>
</evidence>
<evidence type="ECO:0000256" key="4">
    <source>
        <dbReference type="ARBA" id="ARBA00022723"/>
    </source>
</evidence>
<evidence type="ECO:0000256" key="3">
    <source>
        <dbReference type="ARBA" id="ARBA00013081"/>
    </source>
</evidence>
<dbReference type="AlphaFoldDB" id="A0A1D2A323"/>
<accession>A0A1D2A323</accession>
<keyword evidence="7" id="KW-0862">Zinc</keyword>
<feature type="region of interest" description="Disordered" evidence="13">
    <location>
        <begin position="1"/>
        <end position="30"/>
    </location>
</feature>
<keyword evidence="9" id="KW-0539">Nucleus</keyword>
<evidence type="ECO:0000256" key="7">
    <source>
        <dbReference type="ARBA" id="ARBA00022833"/>
    </source>
</evidence>
<dbReference type="Gene3D" id="1.25.40.820">
    <property type="match status" value="1"/>
</dbReference>
<feature type="region of interest" description="Disordered" evidence="13">
    <location>
        <begin position="345"/>
        <end position="402"/>
    </location>
</feature>
<keyword evidence="6" id="KW-0378">Hydrolase</keyword>
<feature type="region of interest" description="Disordered" evidence="13">
    <location>
        <begin position="290"/>
        <end position="309"/>
    </location>
</feature>
<feature type="compositionally biased region" description="Basic residues" evidence="13">
    <location>
        <begin position="20"/>
        <end position="29"/>
    </location>
</feature>
<keyword evidence="4" id="KW-0479">Metal-binding</keyword>
<evidence type="ECO:0000256" key="5">
    <source>
        <dbReference type="ARBA" id="ARBA00022771"/>
    </source>
</evidence>